<evidence type="ECO:0000313" key="13">
    <source>
        <dbReference type="EMBL" id="QQA01412.1"/>
    </source>
</evidence>
<evidence type="ECO:0000256" key="2">
    <source>
        <dbReference type="ARBA" id="ARBA00010138"/>
    </source>
</evidence>
<accession>A0A7T3RE95</accession>
<comment type="cofactor">
    <cofactor evidence="7 10">
        <name>Mg(2+)</name>
        <dbReference type="ChEBI" id="CHEBI:18420"/>
    </cofactor>
    <text evidence="7 10">Binds 1 Mg(2+) ion per subunit.</text>
</comment>
<dbReference type="InterPro" id="IPR029055">
    <property type="entry name" value="Ntn_hydrolases_N"/>
</dbReference>
<feature type="binding site" evidence="7 11">
    <location>
        <position position="480"/>
    </location>
    <ligand>
        <name>[4Fe-4S] cluster</name>
        <dbReference type="ChEBI" id="CHEBI:49883"/>
    </ligand>
</feature>
<keyword evidence="7 10" id="KW-0479">Metal-binding</keyword>
<dbReference type="Gene3D" id="3.40.50.2020">
    <property type="match status" value="1"/>
</dbReference>
<evidence type="ECO:0000256" key="7">
    <source>
        <dbReference type="HAMAP-Rule" id="MF_01931"/>
    </source>
</evidence>
<dbReference type="GO" id="GO:0051539">
    <property type="term" value="F:4 iron, 4 sulfur cluster binding"/>
    <property type="evidence" value="ECO:0007669"/>
    <property type="project" value="UniProtKB-KW"/>
</dbReference>
<dbReference type="PROSITE" id="PS51278">
    <property type="entry name" value="GATASE_TYPE_2"/>
    <property type="match status" value="1"/>
</dbReference>
<evidence type="ECO:0000256" key="6">
    <source>
        <dbReference type="ARBA" id="ARBA00022962"/>
    </source>
</evidence>
<dbReference type="Pfam" id="PF00156">
    <property type="entry name" value="Pribosyltran"/>
    <property type="match status" value="1"/>
</dbReference>
<dbReference type="PANTHER" id="PTHR11907">
    <property type="entry name" value="AMIDOPHOSPHORIBOSYLTRANSFERASE"/>
    <property type="match status" value="1"/>
</dbReference>
<reference evidence="13 14" key="1">
    <citation type="submission" date="2020-11" db="EMBL/GenBank/DDBJ databases">
        <title>Treponema Peruensis nv. sp., first commensal Treponema isolated from human feces.</title>
        <authorList>
            <person name="Belkhou C."/>
            <person name="Raes J."/>
        </authorList>
    </citation>
    <scope>NUCLEOTIDE SEQUENCE [LARGE SCALE GENOMIC DNA]</scope>
    <source>
        <strain evidence="13 14">RCC2812</strain>
    </source>
</reference>
<dbReference type="GO" id="GO:0004044">
    <property type="term" value="F:amidophosphoribosyltransferase activity"/>
    <property type="evidence" value="ECO:0007669"/>
    <property type="project" value="UniProtKB-UniRule"/>
</dbReference>
<comment type="cofactor">
    <cofactor evidence="7 11">
        <name>[4Fe-4S] cluster</name>
        <dbReference type="ChEBI" id="CHEBI:49883"/>
    </cofactor>
    <text evidence="7 11">Binds 1 [4Fe-4S] cluster per subunit.</text>
</comment>
<dbReference type="InterPro" id="IPR035584">
    <property type="entry name" value="PurF_N"/>
</dbReference>
<dbReference type="SUPFAM" id="SSF56235">
    <property type="entry name" value="N-terminal nucleophile aminohydrolases (Ntn hydrolases)"/>
    <property type="match status" value="1"/>
</dbReference>
<dbReference type="UniPathway" id="UPA00074">
    <property type="reaction ID" value="UER00124"/>
</dbReference>
<dbReference type="InterPro" id="IPR005854">
    <property type="entry name" value="PurF"/>
</dbReference>
<keyword evidence="7 11" id="KW-0408">Iron</keyword>
<feature type="domain" description="Glutamine amidotransferase type-2" evidence="12">
    <location>
        <begin position="23"/>
        <end position="264"/>
    </location>
</feature>
<organism evidence="13 14">
    <name type="scientific">Treponema peruense</name>
    <dbReference type="NCBI Taxonomy" id="2787628"/>
    <lineage>
        <taxon>Bacteria</taxon>
        <taxon>Pseudomonadati</taxon>
        <taxon>Spirochaetota</taxon>
        <taxon>Spirochaetia</taxon>
        <taxon>Spirochaetales</taxon>
        <taxon>Treponemataceae</taxon>
        <taxon>Treponema</taxon>
    </lineage>
</organism>
<comment type="pathway">
    <text evidence="1 7 8">Purine metabolism; IMP biosynthesis via de novo pathway; N(1)-(5-phospho-D-ribosyl)glycinamide from 5-phospho-alpha-D-ribose 1-diphosphate: step 1/2.</text>
</comment>
<evidence type="ECO:0000256" key="1">
    <source>
        <dbReference type="ARBA" id="ARBA00005209"/>
    </source>
</evidence>
<feature type="binding site" evidence="7 11">
    <location>
        <position position="426"/>
    </location>
    <ligand>
        <name>[4Fe-4S] cluster</name>
        <dbReference type="ChEBI" id="CHEBI:49883"/>
    </ligand>
</feature>
<keyword evidence="7 10" id="KW-0460">Magnesium</keyword>
<keyword evidence="5 7" id="KW-0658">Purine biosynthesis</keyword>
<dbReference type="InterPro" id="IPR029057">
    <property type="entry name" value="PRTase-like"/>
</dbReference>
<evidence type="ECO:0000313" key="14">
    <source>
        <dbReference type="Proteomes" id="UP000595224"/>
    </source>
</evidence>
<evidence type="ECO:0000259" key="12">
    <source>
        <dbReference type="PROSITE" id="PS51278"/>
    </source>
</evidence>
<dbReference type="InterPro" id="IPR017932">
    <property type="entry name" value="GATase_2_dom"/>
</dbReference>
<feature type="binding site" evidence="7 11">
    <location>
        <position position="280"/>
    </location>
    <ligand>
        <name>[4Fe-4S] cluster</name>
        <dbReference type="ChEBI" id="CHEBI:49883"/>
    </ligand>
</feature>
<comment type="catalytic activity">
    <reaction evidence="7 8">
        <text>5-phospho-beta-D-ribosylamine + L-glutamate + diphosphate = 5-phospho-alpha-D-ribose 1-diphosphate + L-glutamine + H2O</text>
        <dbReference type="Rhea" id="RHEA:14905"/>
        <dbReference type="ChEBI" id="CHEBI:15377"/>
        <dbReference type="ChEBI" id="CHEBI:29985"/>
        <dbReference type="ChEBI" id="CHEBI:33019"/>
        <dbReference type="ChEBI" id="CHEBI:58017"/>
        <dbReference type="ChEBI" id="CHEBI:58359"/>
        <dbReference type="ChEBI" id="CHEBI:58681"/>
        <dbReference type="EC" id="2.4.2.14"/>
    </reaction>
</comment>
<evidence type="ECO:0000256" key="8">
    <source>
        <dbReference type="PIRNR" id="PIRNR000485"/>
    </source>
</evidence>
<keyword evidence="3 7" id="KW-0328">Glycosyltransferase</keyword>
<keyword evidence="6 7" id="KW-0315">Glutamine amidotransferase</keyword>
<dbReference type="GO" id="GO:0009113">
    <property type="term" value="P:purine nucleobase biosynthetic process"/>
    <property type="evidence" value="ECO:0007669"/>
    <property type="project" value="UniProtKB-UniRule"/>
</dbReference>
<dbReference type="EC" id="2.4.2.14" evidence="7"/>
<dbReference type="GO" id="GO:0000287">
    <property type="term" value="F:magnesium ion binding"/>
    <property type="evidence" value="ECO:0007669"/>
    <property type="project" value="UniProtKB-UniRule"/>
</dbReference>
<evidence type="ECO:0000256" key="4">
    <source>
        <dbReference type="ARBA" id="ARBA00022679"/>
    </source>
</evidence>
<feature type="binding site" evidence="7 10">
    <location>
        <position position="327"/>
    </location>
    <ligand>
        <name>Mg(2+)</name>
        <dbReference type="ChEBI" id="CHEBI:18420"/>
    </ligand>
</feature>
<evidence type="ECO:0000256" key="10">
    <source>
        <dbReference type="PIRSR" id="PIRSR000485-2"/>
    </source>
</evidence>
<evidence type="ECO:0000256" key="11">
    <source>
        <dbReference type="PIRSR" id="PIRSR000485-3"/>
    </source>
</evidence>
<dbReference type="Proteomes" id="UP000595224">
    <property type="component" value="Chromosome"/>
</dbReference>
<feature type="active site" description="Nucleophile" evidence="7 9">
    <location>
        <position position="23"/>
    </location>
</feature>
<feature type="binding site" evidence="7 11">
    <location>
        <position position="483"/>
    </location>
    <ligand>
        <name>[4Fe-4S] cluster</name>
        <dbReference type="ChEBI" id="CHEBI:49883"/>
    </ligand>
</feature>
<dbReference type="InterPro" id="IPR000836">
    <property type="entry name" value="PRTase_dom"/>
</dbReference>
<dbReference type="SUPFAM" id="SSF53271">
    <property type="entry name" value="PRTase-like"/>
    <property type="match status" value="1"/>
</dbReference>
<name>A0A7T3RE95_9SPIR</name>
<protein>
    <recommendedName>
        <fullName evidence="7">Amidophosphoribosyltransferase</fullName>
        <shortName evidence="7">ATase</shortName>
        <ecNumber evidence="7">2.4.2.14</ecNumber>
    </recommendedName>
    <alternativeName>
        <fullName evidence="7">Glutamine phosphoribosylpyrophosphate amidotransferase</fullName>
        <shortName evidence="7">GPATase</shortName>
    </alternativeName>
</protein>
<evidence type="ECO:0000256" key="3">
    <source>
        <dbReference type="ARBA" id="ARBA00022676"/>
    </source>
</evidence>
<dbReference type="CDD" id="cd00715">
    <property type="entry name" value="GPATase_N"/>
    <property type="match status" value="1"/>
</dbReference>
<keyword evidence="7" id="KW-0004">4Fe-4S</keyword>
<dbReference type="CDD" id="cd06223">
    <property type="entry name" value="PRTases_typeI"/>
    <property type="match status" value="1"/>
</dbReference>
<sequence length="502" mass="54611">MRNNMQKGYELVEEEEDKLRDECGVVGVFLNPVQPQSQEAGSSEHEYEAYSAADFNAATQAYYALYSLQHRGQDSAGIAVSNGESIQMHKAMGTIAEVFKPEHLMGLAGHIACGHVRYATAGSASLENAQPILLQSRLGGVAVAHNGQLVNYEQLREMLEEAGSTFASTSDTEVIVKLIAKSYKKGLERALTDTIQMIKGSFALVVSTEKCLIGARDPNGIRPLCLGKVENGWILASESCAIDAVNGTFVRDIQPGEIVIINEDGVLSFEFGERTAKRTCIFEYVYFARPDSIIDGIPVTEARERMGACLARESGVPADVVIGVPDSGLGAAQGYAREAGIPYASGIVKNKYIGRTFIAPTQKERENMVFVKLNAVKSVVDGKRVVVIDDSIVRGTTSRRLVQILRRAGAKEVHFRISSPPVKFPCYFGINTPTRNELISSQHSEDEICKEIGADTLAFISAEGMMEACRACNPEQYGFCKGCFTGEYPMSVPGELNGRRFS</sequence>
<dbReference type="NCBIfam" id="TIGR01134">
    <property type="entry name" value="purF"/>
    <property type="match status" value="1"/>
</dbReference>
<keyword evidence="4 7" id="KW-0808">Transferase</keyword>
<dbReference type="PIRSF" id="PIRSF000485">
    <property type="entry name" value="Amd_phspho_trans"/>
    <property type="match status" value="1"/>
</dbReference>
<dbReference type="Gene3D" id="3.60.20.10">
    <property type="entry name" value="Glutamine Phosphoribosylpyrophosphate, subunit 1, domain 1"/>
    <property type="match status" value="1"/>
</dbReference>
<keyword evidence="7 11" id="KW-0411">Iron-sulfur</keyword>
<dbReference type="AlphaFoldDB" id="A0A7T3RE95"/>
<dbReference type="Pfam" id="PF13537">
    <property type="entry name" value="GATase_7"/>
    <property type="match status" value="1"/>
</dbReference>
<evidence type="ECO:0000256" key="5">
    <source>
        <dbReference type="ARBA" id="ARBA00022755"/>
    </source>
</evidence>
<dbReference type="KEGG" id="tper:IWA51_01990"/>
<dbReference type="HAMAP" id="MF_01931">
    <property type="entry name" value="PurF"/>
    <property type="match status" value="1"/>
</dbReference>
<feature type="binding site" evidence="7 10">
    <location>
        <position position="390"/>
    </location>
    <ligand>
        <name>Mg(2+)</name>
        <dbReference type="ChEBI" id="CHEBI:18420"/>
    </ligand>
</feature>
<evidence type="ECO:0000256" key="9">
    <source>
        <dbReference type="PIRSR" id="PIRSR000485-1"/>
    </source>
</evidence>
<proteinExistence type="inferred from homology"/>
<feature type="binding site" evidence="7 10">
    <location>
        <position position="389"/>
    </location>
    <ligand>
        <name>Mg(2+)</name>
        <dbReference type="ChEBI" id="CHEBI:18420"/>
    </ligand>
</feature>
<gene>
    <name evidence="7" type="primary">purF</name>
    <name evidence="13" type="ORF">IWA51_01990</name>
</gene>
<keyword evidence="14" id="KW-1185">Reference proteome</keyword>
<comment type="function">
    <text evidence="7">Catalyzes the formation of phosphoribosylamine from phosphoribosylpyrophosphate (PRPP) and glutamine.</text>
</comment>
<dbReference type="EMBL" id="CP064936">
    <property type="protein sequence ID" value="QQA01412.1"/>
    <property type="molecule type" value="Genomic_DNA"/>
</dbReference>
<dbReference type="GO" id="GO:0006189">
    <property type="term" value="P:'de novo' IMP biosynthetic process"/>
    <property type="evidence" value="ECO:0007669"/>
    <property type="project" value="UniProtKB-UniRule"/>
</dbReference>
<comment type="similarity">
    <text evidence="2 7 8">In the C-terminal section; belongs to the purine/pyrimidine phosphoribosyltransferase family.</text>
</comment>